<proteinExistence type="predicted"/>
<dbReference type="EMBL" id="CP000613">
    <property type="protein sequence ID" value="ACJ00848.1"/>
    <property type="molecule type" value="Genomic_DNA"/>
</dbReference>
<evidence type="ECO:0000313" key="3">
    <source>
        <dbReference type="Proteomes" id="UP000001591"/>
    </source>
</evidence>
<accession>B6IX24</accession>
<evidence type="ECO:0000313" key="2">
    <source>
        <dbReference type="EMBL" id="ACJ00848.1"/>
    </source>
</evidence>
<dbReference type="Proteomes" id="UP000001591">
    <property type="component" value="Chromosome"/>
</dbReference>
<dbReference type="Pfam" id="PF10040">
    <property type="entry name" value="CRISPR_Cas6"/>
    <property type="match status" value="1"/>
</dbReference>
<protein>
    <recommendedName>
        <fullName evidence="1">CRISPR-associated protein Cas6 C-terminal domain-containing protein</fullName>
    </recommendedName>
</protein>
<dbReference type="HOGENOM" id="CLU_920935_0_0_5"/>
<dbReference type="OrthoDB" id="8480725at2"/>
<dbReference type="RefSeq" id="WP_012568626.1">
    <property type="nucleotide sequence ID" value="NC_011420.2"/>
</dbReference>
<evidence type="ECO:0000259" key="1">
    <source>
        <dbReference type="Pfam" id="PF10040"/>
    </source>
</evidence>
<reference evidence="2 3" key="1">
    <citation type="journal article" date="2010" name="BMC Genomics">
        <title>Metabolic flexibility revealed in the genome of the cyst-forming alpha-1 proteobacterium Rhodospirillum centenum.</title>
        <authorList>
            <person name="Lu Y.K."/>
            <person name="Marden J."/>
            <person name="Han M."/>
            <person name="Swingley W.D."/>
            <person name="Mastrian S.D."/>
            <person name="Chowdhury S.R."/>
            <person name="Hao J."/>
            <person name="Helmy T."/>
            <person name="Kim S."/>
            <person name="Kurdoglu A.A."/>
            <person name="Matthies H.J."/>
            <person name="Rollo D."/>
            <person name="Stothard P."/>
            <person name="Blankenship R.E."/>
            <person name="Bauer C.E."/>
            <person name="Touchman J.W."/>
        </authorList>
    </citation>
    <scope>NUCLEOTIDE SEQUENCE [LARGE SCALE GENOMIC DNA]</scope>
    <source>
        <strain evidence="3">ATCC 51521 / SW</strain>
    </source>
</reference>
<dbReference type="KEGG" id="rce:RC1_3490"/>
<sequence length="302" mass="31841">MLPTADLPPASALADELRVALASVHVKARRLVLDTPGVMTTVPMLRGVWGAALHDHDPGCYAAVFEGRAESGAEAHPRYLLRPAPPDAVDWPAVEWISMAEALHQDPALLEGWLLASARGLGPERRPFAVRAIRSLGPDGQVRAGTADPFGLDQVVWPLGTAGEATAGLPCRLVFDVPVRMLRRGRLIDQPTLPDIVAVGLRRLSRLAGATAGNGGAALSALNGPALAWARALPAGRWRGSPAHLHRYSANQGELDLHGVTGSLDLPEGPGPLWPLLAALGWVHLGKATVFGLGQVLIQPLE</sequence>
<dbReference type="AlphaFoldDB" id="B6IX24"/>
<organism evidence="2 3">
    <name type="scientific">Rhodospirillum centenum (strain ATCC 51521 / SW)</name>
    <dbReference type="NCBI Taxonomy" id="414684"/>
    <lineage>
        <taxon>Bacteria</taxon>
        <taxon>Pseudomonadati</taxon>
        <taxon>Pseudomonadota</taxon>
        <taxon>Alphaproteobacteria</taxon>
        <taxon>Rhodospirillales</taxon>
        <taxon>Rhodospirillaceae</taxon>
        <taxon>Rhodospirillum</taxon>
    </lineage>
</organism>
<dbReference type="InterPro" id="IPR019267">
    <property type="entry name" value="CRISPR-assoc_Cas6_C"/>
</dbReference>
<keyword evidence="3" id="KW-1185">Reference proteome</keyword>
<feature type="domain" description="CRISPR-associated protein Cas6 C-terminal" evidence="1">
    <location>
        <begin position="175"/>
        <end position="296"/>
    </location>
</feature>
<dbReference type="STRING" id="414684.RC1_3490"/>
<name>B6IX24_RHOCS</name>
<gene>
    <name evidence="2" type="ordered locus">RC1_3490</name>
</gene>